<evidence type="ECO:0000313" key="3">
    <source>
        <dbReference type="Proteomes" id="UP000664109"/>
    </source>
</evidence>
<gene>
    <name evidence="2" type="ORF">JE024_00535</name>
</gene>
<proteinExistence type="predicted"/>
<dbReference type="Proteomes" id="UP000664109">
    <property type="component" value="Unassembled WGS sequence"/>
</dbReference>
<keyword evidence="1" id="KW-0812">Transmembrane</keyword>
<keyword evidence="3" id="KW-1185">Reference proteome</keyword>
<keyword evidence="1" id="KW-0472">Membrane</keyword>
<accession>A0ABS2UHW6</accession>
<keyword evidence="1" id="KW-1133">Transmembrane helix</keyword>
<feature type="transmembrane region" description="Helical" evidence="1">
    <location>
        <begin position="47"/>
        <end position="65"/>
    </location>
</feature>
<evidence type="ECO:0000313" key="2">
    <source>
        <dbReference type="EMBL" id="MBM9617236.1"/>
    </source>
</evidence>
<organism evidence="2 3">
    <name type="scientific">Streptomyces zhihengii</name>
    <dbReference type="NCBI Taxonomy" id="1818004"/>
    <lineage>
        <taxon>Bacteria</taxon>
        <taxon>Bacillati</taxon>
        <taxon>Actinomycetota</taxon>
        <taxon>Actinomycetes</taxon>
        <taxon>Kitasatosporales</taxon>
        <taxon>Streptomycetaceae</taxon>
        <taxon>Streptomyces</taxon>
    </lineage>
</organism>
<name>A0ABS2UHW6_9ACTN</name>
<dbReference type="RefSeq" id="WP_205371657.1">
    <property type="nucleotide sequence ID" value="NZ_JAFEJA010000001.1"/>
</dbReference>
<sequence>MAVGDELLWEARDKGPRAVPRLRRMAVVAAVLGFVALLFMVEYDVGWVLWVAGAYLAAELAHLGWDRRRVVEARLVDDTGGGGARLRLRHVGGRAGEFDPHRVSGVLVVRDNVDGSATLRLRLSGRRTVFGRPGPPPALMAWRAACPRAHVRDRQAYWGMPGVPD</sequence>
<feature type="transmembrane region" description="Helical" evidence="1">
    <location>
        <begin position="22"/>
        <end position="41"/>
    </location>
</feature>
<evidence type="ECO:0008006" key="4">
    <source>
        <dbReference type="Google" id="ProtNLM"/>
    </source>
</evidence>
<protein>
    <recommendedName>
        <fullName evidence="4">DUF2244 domain-containing protein</fullName>
    </recommendedName>
</protein>
<comment type="caution">
    <text evidence="2">The sequence shown here is derived from an EMBL/GenBank/DDBJ whole genome shotgun (WGS) entry which is preliminary data.</text>
</comment>
<evidence type="ECO:0000256" key="1">
    <source>
        <dbReference type="SAM" id="Phobius"/>
    </source>
</evidence>
<reference evidence="2 3" key="1">
    <citation type="journal article" date="2016" name="Arch. Microbiol.">
        <title>Streptomyces zhihengii sp. nov., isolated from rhizospheric soil of Psammosilene tunicoides.</title>
        <authorList>
            <person name="Huang M.J."/>
            <person name="Fei J.J."/>
            <person name="Salam N."/>
            <person name="Kim C.J."/>
            <person name="Hozzein W.N."/>
            <person name="Xiao M."/>
            <person name="Huang H.Q."/>
            <person name="Li W.J."/>
        </authorList>
    </citation>
    <scope>NUCLEOTIDE SEQUENCE [LARGE SCALE GENOMIC DNA]</scope>
    <source>
        <strain evidence="2 3">YIM T102</strain>
    </source>
</reference>
<dbReference type="EMBL" id="JAFEJA010000001">
    <property type="protein sequence ID" value="MBM9617236.1"/>
    <property type="molecule type" value="Genomic_DNA"/>
</dbReference>